<evidence type="ECO:0000256" key="2">
    <source>
        <dbReference type="ARBA" id="ARBA00022801"/>
    </source>
</evidence>
<proteinExistence type="predicted"/>
<dbReference type="GO" id="GO:0004620">
    <property type="term" value="F:phospholipase activity"/>
    <property type="evidence" value="ECO:0007669"/>
    <property type="project" value="InterPro"/>
</dbReference>
<protein>
    <submittedName>
        <fullName evidence="7">Uncharacterized protein</fullName>
    </submittedName>
</protein>
<evidence type="ECO:0000256" key="1">
    <source>
        <dbReference type="ARBA" id="ARBA00022729"/>
    </source>
</evidence>
<dbReference type="EMBL" id="MN740028">
    <property type="protein sequence ID" value="QHT84926.1"/>
    <property type="molecule type" value="Genomic_DNA"/>
</dbReference>
<sequence length="492" mass="56077">MPNLYIKMTDSESSPIKIKNGLSYKKNGWTYVSIKGSPKDRGYAYGYLIAKEFKKVQEMLNYNIYNDFGKTWDFFIEAGKTALKETIITHFPEIYEEMEGIAKGCSANGTKTSVDEILAWNNYFTLLDSWYPEMGVEEEGITAGSREGGSGVQDKCSAFIAVGDYTEDGKIVVAHNSFSNFIDGQYSNIILDITPDNGHRILMQTSPGWIWSGTDFFVTSKGILGTETTIGGFNVYENNYTIACRIRKAMQYGNTMDDYERILLDGNSGDYANSWLFGDTNTNEIMRIELGLKYHNTERTKNGYFVGFNAAYDPRIRNLECNNSGFDDIRRHQGARRVRLTDLMDEYKGKLNLDLAMKLIADHYDVYLNKENKCSRSVCSHYELDAREYMSQADRPKPFAPRGAVDGCVADSQMIKNMSFMGRWGSSCGTPFIAAEFCDKHRQWNYLRPYLHDRPSEPWTAFTSNKSSNKSSNKKSRRLRMGNKSKNKSIRK</sequence>
<dbReference type="NCBIfam" id="NF040521">
    <property type="entry name" value="C45_proenzyme"/>
    <property type="match status" value="1"/>
</dbReference>
<dbReference type="InterPro" id="IPR007000">
    <property type="entry name" value="PLipase_B-like"/>
</dbReference>
<evidence type="ECO:0000256" key="3">
    <source>
        <dbReference type="ARBA" id="ARBA00022963"/>
    </source>
</evidence>
<keyword evidence="1" id="KW-0732">Signal</keyword>
<reference evidence="7" key="1">
    <citation type="journal article" date="2020" name="Nature">
        <title>Giant virus diversity and host interactions through global metagenomics.</title>
        <authorList>
            <person name="Schulz F."/>
            <person name="Roux S."/>
            <person name="Paez-Espino D."/>
            <person name="Jungbluth S."/>
            <person name="Walsh D.A."/>
            <person name="Denef V.J."/>
            <person name="McMahon K.D."/>
            <person name="Konstantinidis K.T."/>
            <person name="Eloe-Fadrosh E.A."/>
            <person name="Kyrpides N.C."/>
            <person name="Woyke T."/>
        </authorList>
    </citation>
    <scope>NUCLEOTIDE SEQUENCE</scope>
    <source>
        <strain evidence="7">GVMAG-M-3300023184-178</strain>
    </source>
</reference>
<evidence type="ECO:0000256" key="5">
    <source>
        <dbReference type="ARBA" id="ARBA00023180"/>
    </source>
</evidence>
<dbReference type="InterPro" id="IPR047794">
    <property type="entry name" value="C45_proenzyme-like"/>
</dbReference>
<evidence type="ECO:0000256" key="4">
    <source>
        <dbReference type="ARBA" id="ARBA00023098"/>
    </source>
</evidence>
<dbReference type="AlphaFoldDB" id="A0A6C0HXP9"/>
<organism evidence="7">
    <name type="scientific">viral metagenome</name>
    <dbReference type="NCBI Taxonomy" id="1070528"/>
    <lineage>
        <taxon>unclassified sequences</taxon>
        <taxon>metagenomes</taxon>
        <taxon>organismal metagenomes</taxon>
    </lineage>
</organism>
<feature type="compositionally biased region" description="Basic residues" evidence="6">
    <location>
        <begin position="472"/>
        <end position="492"/>
    </location>
</feature>
<keyword evidence="3" id="KW-0442">Lipid degradation</keyword>
<dbReference type="GO" id="GO:0016042">
    <property type="term" value="P:lipid catabolic process"/>
    <property type="evidence" value="ECO:0007669"/>
    <property type="project" value="UniProtKB-KW"/>
</dbReference>
<evidence type="ECO:0000313" key="7">
    <source>
        <dbReference type="EMBL" id="QHT84926.1"/>
    </source>
</evidence>
<keyword evidence="4" id="KW-0443">Lipid metabolism</keyword>
<keyword evidence="5" id="KW-0325">Glycoprotein</keyword>
<name>A0A6C0HXP9_9ZZZZ</name>
<feature type="region of interest" description="Disordered" evidence="6">
    <location>
        <begin position="458"/>
        <end position="492"/>
    </location>
</feature>
<evidence type="ECO:0000256" key="6">
    <source>
        <dbReference type="SAM" id="MobiDB-lite"/>
    </source>
</evidence>
<keyword evidence="2" id="KW-0378">Hydrolase</keyword>
<dbReference type="Pfam" id="PF04916">
    <property type="entry name" value="Phospholip_B"/>
    <property type="match status" value="1"/>
</dbReference>
<accession>A0A6C0HXP9</accession>
<dbReference type="Gene3D" id="3.60.60.30">
    <property type="match status" value="1"/>
</dbReference>